<protein>
    <submittedName>
        <fullName evidence="2">Uncharacterized protein</fullName>
    </submittedName>
</protein>
<comment type="caution">
    <text evidence="2">The sequence shown here is derived from an EMBL/GenBank/DDBJ whole genome shotgun (WGS) entry which is preliminary data.</text>
</comment>
<accession>A0AAD4H7C7</accession>
<feature type="region of interest" description="Disordered" evidence="1">
    <location>
        <begin position="1"/>
        <end position="24"/>
    </location>
</feature>
<evidence type="ECO:0000256" key="1">
    <source>
        <dbReference type="SAM" id="MobiDB-lite"/>
    </source>
</evidence>
<dbReference type="AlphaFoldDB" id="A0AAD4H7C7"/>
<dbReference type="Proteomes" id="UP001194580">
    <property type="component" value="Unassembled WGS sequence"/>
</dbReference>
<reference evidence="2" key="1">
    <citation type="journal article" date="2020" name="Fungal Divers.">
        <title>Resolving the Mortierellaceae phylogeny through synthesis of multi-gene phylogenetics and phylogenomics.</title>
        <authorList>
            <person name="Vandepol N."/>
            <person name="Liber J."/>
            <person name="Desiro A."/>
            <person name="Na H."/>
            <person name="Kennedy M."/>
            <person name="Barry K."/>
            <person name="Grigoriev I.V."/>
            <person name="Miller A.N."/>
            <person name="O'Donnell K."/>
            <person name="Stajich J.E."/>
            <person name="Bonito G."/>
        </authorList>
    </citation>
    <scope>NUCLEOTIDE SEQUENCE</scope>
    <source>
        <strain evidence="2">NRRL 28262</strain>
    </source>
</reference>
<proteinExistence type="predicted"/>
<evidence type="ECO:0000313" key="3">
    <source>
        <dbReference type="Proteomes" id="UP001194580"/>
    </source>
</evidence>
<organism evidence="2 3">
    <name type="scientific">Linnemannia exigua</name>
    <dbReference type="NCBI Taxonomy" id="604196"/>
    <lineage>
        <taxon>Eukaryota</taxon>
        <taxon>Fungi</taxon>
        <taxon>Fungi incertae sedis</taxon>
        <taxon>Mucoromycota</taxon>
        <taxon>Mortierellomycotina</taxon>
        <taxon>Mortierellomycetes</taxon>
        <taxon>Mortierellales</taxon>
        <taxon>Mortierellaceae</taxon>
        <taxon>Linnemannia</taxon>
    </lineage>
</organism>
<evidence type="ECO:0000313" key="2">
    <source>
        <dbReference type="EMBL" id="KAG0274056.1"/>
    </source>
</evidence>
<dbReference type="EMBL" id="JAAAIL010000657">
    <property type="protein sequence ID" value="KAG0274056.1"/>
    <property type="molecule type" value="Genomic_DNA"/>
</dbReference>
<sequence length="109" mass="12148">MHPPTATATPTLTTFPPHISSSHQQQGHPICIHLARPYCFCGFTSVSVYPEPLAVVDSASKTIQKADWVYECHFTPKQRGMVTPDACEDCEEDRQRVLARAKTVKEHAI</sequence>
<name>A0AAD4H7C7_9FUNG</name>
<gene>
    <name evidence="2" type="ORF">BGZ95_010137</name>
</gene>
<keyword evidence="3" id="KW-1185">Reference proteome</keyword>
<feature type="compositionally biased region" description="Low complexity" evidence="1">
    <location>
        <begin position="1"/>
        <end position="17"/>
    </location>
</feature>